<dbReference type="CDD" id="cd00082">
    <property type="entry name" value="HisKA"/>
    <property type="match status" value="1"/>
</dbReference>
<dbReference type="OrthoDB" id="9808408at2"/>
<dbReference type="GO" id="GO:0000155">
    <property type="term" value="F:phosphorelay sensor kinase activity"/>
    <property type="evidence" value="ECO:0007669"/>
    <property type="project" value="InterPro"/>
</dbReference>
<dbReference type="FunFam" id="1.10.287.130:FF:000001">
    <property type="entry name" value="Two-component sensor histidine kinase"/>
    <property type="match status" value="1"/>
</dbReference>
<dbReference type="InterPro" id="IPR036097">
    <property type="entry name" value="HisK_dim/P_sf"/>
</dbReference>
<dbReference type="PANTHER" id="PTHR43047:SF72">
    <property type="entry name" value="OSMOSENSING HISTIDINE PROTEIN KINASE SLN1"/>
    <property type="match status" value="1"/>
</dbReference>
<gene>
    <name evidence="13" type="ORF">SAMN05216552_1001407</name>
</gene>
<dbReference type="InterPro" id="IPR036890">
    <property type="entry name" value="HATPase_C_sf"/>
</dbReference>
<evidence type="ECO:0000259" key="11">
    <source>
        <dbReference type="PROSITE" id="PS50109"/>
    </source>
</evidence>
<dbReference type="Pfam" id="PF00512">
    <property type="entry name" value="HisKA"/>
    <property type="match status" value="1"/>
</dbReference>
<dbReference type="InterPro" id="IPR005467">
    <property type="entry name" value="His_kinase_dom"/>
</dbReference>
<dbReference type="AlphaFoldDB" id="A0A1I7F6G5"/>
<dbReference type="InterPro" id="IPR004358">
    <property type="entry name" value="Sig_transdc_His_kin-like_C"/>
</dbReference>
<dbReference type="Proteomes" id="UP000199391">
    <property type="component" value="Unassembled WGS sequence"/>
</dbReference>
<reference evidence="14" key="1">
    <citation type="submission" date="2016-10" db="EMBL/GenBank/DDBJ databases">
        <authorList>
            <person name="Varghese N."/>
            <person name="Submissions S."/>
        </authorList>
    </citation>
    <scope>NUCLEOTIDE SEQUENCE [LARGE SCALE GENOMIC DNA]</scope>
    <source>
        <strain evidence="14">CGMCC 1.11014</strain>
    </source>
</reference>
<dbReference type="InterPro" id="IPR001789">
    <property type="entry name" value="Sig_transdc_resp-reg_receiver"/>
</dbReference>
<dbReference type="Gene3D" id="3.40.50.2300">
    <property type="match status" value="1"/>
</dbReference>
<evidence type="ECO:0000256" key="4">
    <source>
        <dbReference type="ARBA" id="ARBA00022553"/>
    </source>
</evidence>
<evidence type="ECO:0000313" key="13">
    <source>
        <dbReference type="EMBL" id="SFU31744.1"/>
    </source>
</evidence>
<feature type="coiled-coil region" evidence="10">
    <location>
        <begin position="144"/>
        <end position="178"/>
    </location>
</feature>
<dbReference type="PROSITE" id="PS50110">
    <property type="entry name" value="RESPONSE_REGULATORY"/>
    <property type="match status" value="1"/>
</dbReference>
<evidence type="ECO:0000256" key="2">
    <source>
        <dbReference type="ARBA" id="ARBA00004429"/>
    </source>
</evidence>
<dbReference type="InterPro" id="IPR011006">
    <property type="entry name" value="CheY-like_superfamily"/>
</dbReference>
<comment type="subcellular location">
    <subcellularLocation>
        <location evidence="2">Cell inner membrane</location>
        <topology evidence="2">Multi-pass membrane protein</topology>
    </subcellularLocation>
</comment>
<accession>A0A1I7F6G5</accession>
<protein>
    <recommendedName>
        <fullName evidence="3">histidine kinase</fullName>
        <ecNumber evidence="3">2.7.13.3</ecNumber>
    </recommendedName>
</protein>
<evidence type="ECO:0000256" key="5">
    <source>
        <dbReference type="ARBA" id="ARBA00022679"/>
    </source>
</evidence>
<sequence>MGSRILIVDDEVAHMRALCDTLGAHGYDTVGCASGAEAMQALQAWQALQAMQAREPDPSQGGRFQLLLADLMMPGLDGIGLVQAARAIDADLACIIMTGEGTISSAVQAMQVGALDYILKPFKISAILPILVRALETRNLRIQNELLERRLREHAVQLVRMNEELRVARMQADRANQAKSAFLSNMSHELRTPLNAILGFAQILTSEKLVSTPAQKKQFANNILLGARHLLKLTNDLLDLAKIESGALSLDLERMALAPVLQECRTLVDPQARLRGIDLRVAVPELAWVTADRMRLKQVLINLMSNAIKYNREFGCVTVHCGAASGEQLRISVQDTGPGLNDEQVASLFQPFNRLGQEGGTQEGSGLGLVLTRHLVEKMAGEMGVVSTVGMGSTFWIALPGCAGIDVVCTA</sequence>
<evidence type="ECO:0000256" key="6">
    <source>
        <dbReference type="ARBA" id="ARBA00022777"/>
    </source>
</evidence>
<evidence type="ECO:0000256" key="10">
    <source>
        <dbReference type="SAM" id="Coils"/>
    </source>
</evidence>
<feature type="modified residue" description="4-aspartylphosphate" evidence="9">
    <location>
        <position position="70"/>
    </location>
</feature>
<dbReference type="FunFam" id="3.30.565.10:FF:000006">
    <property type="entry name" value="Sensor histidine kinase WalK"/>
    <property type="match status" value="1"/>
</dbReference>
<dbReference type="PANTHER" id="PTHR43047">
    <property type="entry name" value="TWO-COMPONENT HISTIDINE PROTEIN KINASE"/>
    <property type="match status" value="1"/>
</dbReference>
<evidence type="ECO:0000256" key="1">
    <source>
        <dbReference type="ARBA" id="ARBA00000085"/>
    </source>
</evidence>
<keyword evidence="10" id="KW-0175">Coiled coil</keyword>
<keyword evidence="4 9" id="KW-0597">Phosphoprotein</keyword>
<dbReference type="RefSeq" id="WP_093552928.1">
    <property type="nucleotide sequence ID" value="NZ_FPBO01000001.1"/>
</dbReference>
<dbReference type="SMART" id="SM00387">
    <property type="entry name" value="HATPase_c"/>
    <property type="match status" value="1"/>
</dbReference>
<keyword evidence="5" id="KW-0808">Transferase</keyword>
<evidence type="ECO:0000256" key="9">
    <source>
        <dbReference type="PROSITE-ProRule" id="PRU00169"/>
    </source>
</evidence>
<organism evidence="13 14">
    <name type="scientific">Pseudoduganella namucuonensis</name>
    <dbReference type="NCBI Taxonomy" id="1035707"/>
    <lineage>
        <taxon>Bacteria</taxon>
        <taxon>Pseudomonadati</taxon>
        <taxon>Pseudomonadota</taxon>
        <taxon>Betaproteobacteria</taxon>
        <taxon>Burkholderiales</taxon>
        <taxon>Oxalobacteraceae</taxon>
        <taxon>Telluria group</taxon>
        <taxon>Pseudoduganella</taxon>
    </lineage>
</organism>
<dbReference type="Pfam" id="PF00072">
    <property type="entry name" value="Response_reg"/>
    <property type="match status" value="1"/>
</dbReference>
<evidence type="ECO:0000259" key="12">
    <source>
        <dbReference type="PROSITE" id="PS50110"/>
    </source>
</evidence>
<dbReference type="Gene3D" id="3.30.565.10">
    <property type="entry name" value="Histidine kinase-like ATPase, C-terminal domain"/>
    <property type="match status" value="1"/>
</dbReference>
<evidence type="ECO:0000256" key="8">
    <source>
        <dbReference type="ARBA" id="ARBA00023136"/>
    </source>
</evidence>
<dbReference type="GO" id="GO:0005886">
    <property type="term" value="C:plasma membrane"/>
    <property type="evidence" value="ECO:0007669"/>
    <property type="project" value="UniProtKB-SubCell"/>
</dbReference>
<keyword evidence="6 13" id="KW-0418">Kinase</keyword>
<feature type="domain" description="Histidine kinase" evidence="11">
    <location>
        <begin position="185"/>
        <end position="403"/>
    </location>
</feature>
<evidence type="ECO:0000256" key="3">
    <source>
        <dbReference type="ARBA" id="ARBA00012438"/>
    </source>
</evidence>
<keyword evidence="14" id="KW-1185">Reference proteome</keyword>
<dbReference type="PROSITE" id="PS50109">
    <property type="entry name" value="HIS_KIN"/>
    <property type="match status" value="1"/>
</dbReference>
<name>A0A1I7F6G5_9BURK</name>
<dbReference type="EMBL" id="FPBO01000001">
    <property type="protein sequence ID" value="SFU31744.1"/>
    <property type="molecule type" value="Genomic_DNA"/>
</dbReference>
<dbReference type="Pfam" id="PF02518">
    <property type="entry name" value="HATPase_c"/>
    <property type="match status" value="1"/>
</dbReference>
<feature type="domain" description="Response regulatory" evidence="12">
    <location>
        <begin position="4"/>
        <end position="135"/>
    </location>
</feature>
<dbReference type="InterPro" id="IPR003594">
    <property type="entry name" value="HATPase_dom"/>
</dbReference>
<keyword evidence="7" id="KW-0902">Two-component regulatory system</keyword>
<dbReference type="SUPFAM" id="SSF55874">
    <property type="entry name" value="ATPase domain of HSP90 chaperone/DNA topoisomerase II/histidine kinase"/>
    <property type="match status" value="1"/>
</dbReference>
<dbReference type="PRINTS" id="PR00344">
    <property type="entry name" value="BCTRLSENSOR"/>
</dbReference>
<keyword evidence="8" id="KW-0472">Membrane</keyword>
<evidence type="ECO:0000313" key="14">
    <source>
        <dbReference type="Proteomes" id="UP000199391"/>
    </source>
</evidence>
<dbReference type="EC" id="2.7.13.3" evidence="3"/>
<dbReference type="SUPFAM" id="SSF47384">
    <property type="entry name" value="Homodimeric domain of signal transducing histidine kinase"/>
    <property type="match status" value="1"/>
</dbReference>
<proteinExistence type="predicted"/>
<comment type="catalytic activity">
    <reaction evidence="1">
        <text>ATP + protein L-histidine = ADP + protein N-phospho-L-histidine.</text>
        <dbReference type="EC" id="2.7.13.3"/>
    </reaction>
</comment>
<dbReference type="Gene3D" id="1.10.287.130">
    <property type="match status" value="1"/>
</dbReference>
<dbReference type="SMART" id="SM00388">
    <property type="entry name" value="HisKA"/>
    <property type="match status" value="1"/>
</dbReference>
<dbReference type="STRING" id="1035707.SAMN05216552_1001407"/>
<dbReference type="GO" id="GO:0009927">
    <property type="term" value="F:histidine phosphotransfer kinase activity"/>
    <property type="evidence" value="ECO:0007669"/>
    <property type="project" value="TreeGrafter"/>
</dbReference>
<dbReference type="SMART" id="SM00448">
    <property type="entry name" value="REC"/>
    <property type="match status" value="1"/>
</dbReference>
<dbReference type="InterPro" id="IPR003661">
    <property type="entry name" value="HisK_dim/P_dom"/>
</dbReference>
<evidence type="ECO:0000256" key="7">
    <source>
        <dbReference type="ARBA" id="ARBA00023012"/>
    </source>
</evidence>
<dbReference type="SUPFAM" id="SSF52172">
    <property type="entry name" value="CheY-like"/>
    <property type="match status" value="1"/>
</dbReference>